<protein>
    <submittedName>
        <fullName evidence="1">Outer membrane protein OmpA-like peptidoglycan-associated protein</fullName>
    </submittedName>
</protein>
<gene>
    <name evidence="1" type="ORF">DFQ04_3632</name>
</gene>
<evidence type="ECO:0000313" key="2">
    <source>
        <dbReference type="Proteomes" id="UP000294535"/>
    </source>
</evidence>
<dbReference type="InterPro" id="IPR036737">
    <property type="entry name" value="OmpA-like_sf"/>
</dbReference>
<comment type="caution">
    <text evidence="1">The sequence shown here is derived from an EMBL/GenBank/DDBJ whole genome shotgun (WGS) entry which is preliminary data.</text>
</comment>
<dbReference type="NCBIfam" id="NF047558">
    <property type="entry name" value="TPR_END_plus"/>
    <property type="match status" value="1"/>
</dbReference>
<dbReference type="AlphaFoldDB" id="A0A4V3D1T2"/>
<name>A0A4V3D1T2_9BACT</name>
<accession>A0A4V3D1T2</accession>
<dbReference type="SUPFAM" id="SSF48452">
    <property type="entry name" value="TPR-like"/>
    <property type="match status" value="1"/>
</dbReference>
<reference evidence="1 2" key="1">
    <citation type="submission" date="2019-03" db="EMBL/GenBank/DDBJ databases">
        <title>Genomic Encyclopedia of Type Strains, Phase III (KMG-III): the genomes of soil and plant-associated and newly described type strains.</title>
        <authorList>
            <person name="Whitman W."/>
        </authorList>
    </citation>
    <scope>NUCLEOTIDE SEQUENCE [LARGE SCALE GENOMIC DNA]</scope>
    <source>
        <strain evidence="1 2">CECT 8446</strain>
    </source>
</reference>
<dbReference type="InterPro" id="IPR011990">
    <property type="entry name" value="TPR-like_helical_dom_sf"/>
</dbReference>
<dbReference type="Gene3D" id="3.30.1330.60">
    <property type="entry name" value="OmpA-like domain"/>
    <property type="match status" value="1"/>
</dbReference>
<dbReference type="Proteomes" id="UP000294535">
    <property type="component" value="Unassembled WGS sequence"/>
</dbReference>
<dbReference type="SUPFAM" id="SSF103088">
    <property type="entry name" value="OmpA-like"/>
    <property type="match status" value="1"/>
</dbReference>
<evidence type="ECO:0000313" key="1">
    <source>
        <dbReference type="EMBL" id="TDQ13596.1"/>
    </source>
</evidence>
<dbReference type="Gene3D" id="1.25.40.10">
    <property type="entry name" value="Tetratricopeptide repeat domain"/>
    <property type="match status" value="1"/>
</dbReference>
<proteinExistence type="predicted"/>
<sequence length="615" mass="70142">MDSGGLVVTKIKIKSFFSIIQLNIRMFKNLPLLFLMFFLCSSLGAITVPELKYLENTTLAPYKLKLEGDSIRFELKGTIPIESAITAKTPKLKLVYYSPNERIELGDIPLNRKMAFYEYQIRKSLKFEKWMLDGVLELQYFQGKKETSIPIEKKVLARGVIAPQLMVKLGEVYPDEPIPNVGLYITTGLLDREMTQSGEFTFQFDLGSAQFKNTGSQSREISRLEEFIKDFPEVISIKITGLQSPESEEGKSSKLGMDRALAVKNRLKANFSGVPDSLLKVDSRWNDWFDLRILLRDYEGVSPQRKDEMYAVLMNNESFLQQSSRLKQIPGFTQVEKDLIPRLRAVTVSILAKPRIGLDMEQTSRLNQSLKNDTGKTELSFAEWALAGESTNSLDEKAAIYSKMTEYFHSPLPYNNMAVVRMRQAQRTLDYQSKELLWEEAERLLNQAYRIEANPYSLHNLGQILALKGEYWEAYKKLSDASVGFQNKDLIKVNEAIRGALDILRGDYKLAILRFDYQFSDPKDYFNKGLAHFLAEDYAKANMAFEESVFAGRNFGYGFYGLAMIGAMSGQKEVALIQLSKAISSNKQLAKQAFSDPIFEELREDKDFSSIVRID</sequence>
<keyword evidence="2" id="KW-1185">Reference proteome</keyword>
<organism evidence="1 2">
    <name type="scientific">Algoriphagus boseongensis</name>
    <dbReference type="NCBI Taxonomy" id="1442587"/>
    <lineage>
        <taxon>Bacteria</taxon>
        <taxon>Pseudomonadati</taxon>
        <taxon>Bacteroidota</taxon>
        <taxon>Cytophagia</taxon>
        <taxon>Cytophagales</taxon>
        <taxon>Cyclobacteriaceae</taxon>
        <taxon>Algoriphagus</taxon>
    </lineage>
</organism>
<dbReference type="EMBL" id="SNYF01000011">
    <property type="protein sequence ID" value="TDQ13596.1"/>
    <property type="molecule type" value="Genomic_DNA"/>
</dbReference>